<reference evidence="1 2" key="1">
    <citation type="submission" date="2021-05" db="EMBL/GenBank/DDBJ databases">
        <title>A Polyphasic approach of four new species of the genus Ohtaekwangia: Ohtaekwangia histidinii sp. nov., Ohtaekwangia cretensis sp. nov., Ohtaekwangia indiensis sp. nov., Ohtaekwangia reichenbachii sp. nov. from diverse environment.</title>
        <authorList>
            <person name="Octaviana S."/>
        </authorList>
    </citation>
    <scope>NUCLEOTIDE SEQUENCE [LARGE SCALE GENOMIC DNA]</scope>
    <source>
        <strain evidence="1 2">PWU20</strain>
    </source>
</reference>
<dbReference type="SUPFAM" id="SSF82784">
    <property type="entry name" value="OsmC-like"/>
    <property type="match status" value="1"/>
</dbReference>
<dbReference type="InterPro" id="IPR019904">
    <property type="entry name" value="Peroxiredoxin_OsmC"/>
</dbReference>
<dbReference type="Pfam" id="PF02566">
    <property type="entry name" value="OsmC"/>
    <property type="match status" value="1"/>
</dbReference>
<comment type="caution">
    <text evidence="1">The sequence shown here is derived from an EMBL/GenBank/DDBJ whole genome shotgun (WGS) entry which is preliminary data.</text>
</comment>
<dbReference type="EMBL" id="JAHESD010000093">
    <property type="protein sequence ID" value="MBT1706253.1"/>
    <property type="molecule type" value="Genomic_DNA"/>
</dbReference>
<sequence length="141" mass="14952">MKRSSKAHWIGDLNTGHGELTTQSLVLNKTQYSFNTRFADGIGTNPEELLAAAHAGCFTMALTYALSQLKLAVKDLETTAVVTVDLAKGGITGIDLTLNASAIAGLSEVAFHQHAHAAKQNCLVSKALGGIEINLTINYKQ</sequence>
<proteinExistence type="predicted"/>
<dbReference type="InterPro" id="IPR052707">
    <property type="entry name" value="OsmC_Ohr_Peroxiredoxin"/>
</dbReference>
<dbReference type="InterPro" id="IPR015946">
    <property type="entry name" value="KH_dom-like_a/b"/>
</dbReference>
<evidence type="ECO:0000313" key="2">
    <source>
        <dbReference type="Proteomes" id="UP000772618"/>
    </source>
</evidence>
<name>A0ABS5VYW3_9BACT</name>
<organism evidence="1 2">
    <name type="scientific">Chryseosolibacter indicus</name>
    <dbReference type="NCBI Taxonomy" id="2782351"/>
    <lineage>
        <taxon>Bacteria</taxon>
        <taxon>Pseudomonadati</taxon>
        <taxon>Bacteroidota</taxon>
        <taxon>Cytophagia</taxon>
        <taxon>Cytophagales</taxon>
        <taxon>Chryseotaleaceae</taxon>
        <taxon>Chryseosolibacter</taxon>
    </lineage>
</organism>
<dbReference type="RefSeq" id="WP_254157406.1">
    <property type="nucleotide sequence ID" value="NZ_JAHESD010000093.1"/>
</dbReference>
<accession>A0ABS5VYW3</accession>
<dbReference type="InterPro" id="IPR036102">
    <property type="entry name" value="OsmC/Ohrsf"/>
</dbReference>
<keyword evidence="2" id="KW-1185">Reference proteome</keyword>
<protein>
    <submittedName>
        <fullName evidence="1">OsmC family peroxiredoxin</fullName>
    </submittedName>
</protein>
<dbReference type="InterPro" id="IPR003718">
    <property type="entry name" value="OsmC/Ohr_fam"/>
</dbReference>
<dbReference type="NCBIfam" id="TIGR03562">
    <property type="entry name" value="osmo_induc_OsmC"/>
    <property type="match status" value="1"/>
</dbReference>
<evidence type="ECO:0000313" key="1">
    <source>
        <dbReference type="EMBL" id="MBT1706253.1"/>
    </source>
</evidence>
<dbReference type="PANTHER" id="PTHR42830:SF1">
    <property type="entry name" value="OSMOTICALLY INDUCIBLE FAMILY PROTEIN"/>
    <property type="match status" value="1"/>
</dbReference>
<gene>
    <name evidence="1" type="ORF">KK060_23395</name>
</gene>
<dbReference type="Gene3D" id="3.30.300.20">
    <property type="match status" value="1"/>
</dbReference>
<dbReference type="Proteomes" id="UP000772618">
    <property type="component" value="Unassembled WGS sequence"/>
</dbReference>
<dbReference type="PANTHER" id="PTHR42830">
    <property type="entry name" value="OSMOTICALLY INDUCIBLE FAMILY PROTEIN"/>
    <property type="match status" value="1"/>
</dbReference>